<dbReference type="EMBL" id="ML977500">
    <property type="protein sequence ID" value="KAF2132909.1"/>
    <property type="molecule type" value="Genomic_DNA"/>
</dbReference>
<name>A0A6A6ALU3_9PLEO</name>
<evidence type="ECO:0000313" key="4">
    <source>
        <dbReference type="EMBL" id="KAF2132909.1"/>
    </source>
</evidence>
<keyword evidence="1" id="KW-0479">Metal-binding</keyword>
<accession>A0A6A6ALU3</accession>
<feature type="region of interest" description="Disordered" evidence="2">
    <location>
        <begin position="81"/>
        <end position="233"/>
    </location>
</feature>
<sequence>MASVAQSQIQDAVHPLLRHPRPLKRDPAKAQRMLSLITDSEAKALQRERSKTTIWLERPMYEHLEASPLGLEHAEEHIELAKVDNHSTQQREETDSELLDRWTKPDPPTLLKSVEVAQAQPEANPNTYASIRRKPLPQEQQSLRPTTNTQLRRPVSFQSDNSNFHQDSLSSSDNSRPTMRLIHNQTWDASSQMKTNARPVSLQPLRPSSGRDSLSPFGNLQPAERRPRPMSLATVNFRDRPNGKIASSRGLRNNSYPVFSKSETEFAPRVVPGEQIETHTTAHQTVGDEVASPSFPSPLRAPTDIFAAVEEKAKADKKSKKRWSSIPNTFKNMARRKFSISVEDPKNVVDLDNLHQMNAPEDRSNHHHEEIDSPTRNLNLHGLKHLPTPNQSPIKTAHPRFEAPLPPPFAPWTDEPPTPPSSLHQRKSSGLSISITMAPSQPQSPVTMPTQSRPASLHSQRSSGISPLFTSNATLSHFTSDTPTSPRVGMSRRGTPSLEKTCIICKTTKPHAEFMNRRITANCWHEPSTCLQCLESWVENCIVTKGWERCSCPECGENMASEDVGAFTSDSAFYSGK</sequence>
<dbReference type="GeneID" id="54410587"/>
<evidence type="ECO:0000256" key="1">
    <source>
        <dbReference type="PROSITE-ProRule" id="PRU00175"/>
    </source>
</evidence>
<evidence type="ECO:0000256" key="2">
    <source>
        <dbReference type="SAM" id="MobiDB-lite"/>
    </source>
</evidence>
<organism evidence="4 5">
    <name type="scientific">Dothidotthia symphoricarpi CBS 119687</name>
    <dbReference type="NCBI Taxonomy" id="1392245"/>
    <lineage>
        <taxon>Eukaryota</taxon>
        <taxon>Fungi</taxon>
        <taxon>Dikarya</taxon>
        <taxon>Ascomycota</taxon>
        <taxon>Pezizomycotina</taxon>
        <taxon>Dothideomycetes</taxon>
        <taxon>Pleosporomycetidae</taxon>
        <taxon>Pleosporales</taxon>
        <taxon>Dothidotthiaceae</taxon>
        <taxon>Dothidotthia</taxon>
    </lineage>
</organism>
<feature type="region of interest" description="Disordered" evidence="2">
    <location>
        <begin position="380"/>
        <end position="494"/>
    </location>
</feature>
<feature type="compositionally biased region" description="Pro residues" evidence="2">
    <location>
        <begin position="404"/>
        <end position="420"/>
    </location>
</feature>
<reference evidence="4" key="1">
    <citation type="journal article" date="2020" name="Stud. Mycol.">
        <title>101 Dothideomycetes genomes: a test case for predicting lifestyles and emergence of pathogens.</title>
        <authorList>
            <person name="Haridas S."/>
            <person name="Albert R."/>
            <person name="Binder M."/>
            <person name="Bloem J."/>
            <person name="Labutti K."/>
            <person name="Salamov A."/>
            <person name="Andreopoulos B."/>
            <person name="Baker S."/>
            <person name="Barry K."/>
            <person name="Bills G."/>
            <person name="Bluhm B."/>
            <person name="Cannon C."/>
            <person name="Castanera R."/>
            <person name="Culley D."/>
            <person name="Daum C."/>
            <person name="Ezra D."/>
            <person name="Gonzalez J."/>
            <person name="Henrissat B."/>
            <person name="Kuo A."/>
            <person name="Liang C."/>
            <person name="Lipzen A."/>
            <person name="Lutzoni F."/>
            <person name="Magnuson J."/>
            <person name="Mondo S."/>
            <person name="Nolan M."/>
            <person name="Ohm R."/>
            <person name="Pangilinan J."/>
            <person name="Park H.-J."/>
            <person name="Ramirez L."/>
            <person name="Alfaro M."/>
            <person name="Sun H."/>
            <person name="Tritt A."/>
            <person name="Yoshinaga Y."/>
            <person name="Zwiers L.-H."/>
            <person name="Turgeon B."/>
            <person name="Goodwin S."/>
            <person name="Spatafora J."/>
            <person name="Crous P."/>
            <person name="Grigoriev I."/>
        </authorList>
    </citation>
    <scope>NUCLEOTIDE SEQUENCE</scope>
    <source>
        <strain evidence="4">CBS 119687</strain>
    </source>
</reference>
<protein>
    <recommendedName>
        <fullName evidence="3">RING-type domain-containing protein</fullName>
    </recommendedName>
</protein>
<proteinExistence type="predicted"/>
<dbReference type="OrthoDB" id="3767399at2759"/>
<dbReference type="SUPFAM" id="SSF57850">
    <property type="entry name" value="RING/U-box"/>
    <property type="match status" value="1"/>
</dbReference>
<feature type="region of interest" description="Disordered" evidence="2">
    <location>
        <begin position="1"/>
        <end position="28"/>
    </location>
</feature>
<dbReference type="AlphaFoldDB" id="A0A6A6ALU3"/>
<dbReference type="GO" id="GO:0008270">
    <property type="term" value="F:zinc ion binding"/>
    <property type="evidence" value="ECO:0007669"/>
    <property type="project" value="UniProtKB-KW"/>
</dbReference>
<dbReference type="InterPro" id="IPR001841">
    <property type="entry name" value="Znf_RING"/>
</dbReference>
<gene>
    <name evidence="4" type="ORF">P153DRAFT_382530</name>
</gene>
<feature type="compositionally biased region" description="Polar residues" evidence="2">
    <location>
        <begin position="428"/>
        <end position="485"/>
    </location>
</feature>
<keyword evidence="5" id="KW-1185">Reference proteome</keyword>
<evidence type="ECO:0000259" key="3">
    <source>
        <dbReference type="PROSITE" id="PS50089"/>
    </source>
</evidence>
<feature type="compositionally biased region" description="Polar residues" evidence="2">
    <location>
        <begin position="1"/>
        <end position="10"/>
    </location>
</feature>
<dbReference type="Proteomes" id="UP000799771">
    <property type="component" value="Unassembled WGS sequence"/>
</dbReference>
<feature type="compositionally biased region" description="Polar residues" evidence="2">
    <location>
        <begin position="138"/>
        <end position="195"/>
    </location>
</feature>
<keyword evidence="1" id="KW-0863">Zinc-finger</keyword>
<feature type="domain" description="RING-type" evidence="3">
    <location>
        <begin position="502"/>
        <end position="555"/>
    </location>
</feature>
<feature type="compositionally biased region" description="Basic and acidic residues" evidence="2">
    <location>
        <begin position="81"/>
        <end position="104"/>
    </location>
</feature>
<evidence type="ECO:0000313" key="5">
    <source>
        <dbReference type="Proteomes" id="UP000799771"/>
    </source>
</evidence>
<keyword evidence="1" id="KW-0862">Zinc</keyword>
<dbReference type="PROSITE" id="PS50089">
    <property type="entry name" value="ZF_RING_2"/>
    <property type="match status" value="1"/>
</dbReference>
<dbReference type="RefSeq" id="XP_033527296.1">
    <property type="nucleotide sequence ID" value="XM_033670155.1"/>
</dbReference>